<proteinExistence type="predicted"/>
<dbReference type="Proteomes" id="UP000238479">
    <property type="component" value="Chromosome 7"/>
</dbReference>
<dbReference type="Gramene" id="PRQ19683">
    <property type="protein sequence ID" value="PRQ19683"/>
    <property type="gene ID" value="RchiOBHm_Chr7g0219911"/>
</dbReference>
<gene>
    <name evidence="1" type="ORF">RchiOBHm_Chr7g0219911</name>
</gene>
<organism evidence="1 2">
    <name type="scientific">Rosa chinensis</name>
    <name type="common">China rose</name>
    <dbReference type="NCBI Taxonomy" id="74649"/>
    <lineage>
        <taxon>Eukaryota</taxon>
        <taxon>Viridiplantae</taxon>
        <taxon>Streptophyta</taxon>
        <taxon>Embryophyta</taxon>
        <taxon>Tracheophyta</taxon>
        <taxon>Spermatophyta</taxon>
        <taxon>Magnoliopsida</taxon>
        <taxon>eudicotyledons</taxon>
        <taxon>Gunneridae</taxon>
        <taxon>Pentapetalae</taxon>
        <taxon>rosids</taxon>
        <taxon>fabids</taxon>
        <taxon>Rosales</taxon>
        <taxon>Rosaceae</taxon>
        <taxon>Rosoideae</taxon>
        <taxon>Rosoideae incertae sedis</taxon>
        <taxon>Rosa</taxon>
    </lineage>
</organism>
<dbReference type="Pfam" id="PF20430">
    <property type="entry name" value="Eplus_motif"/>
    <property type="match status" value="1"/>
</dbReference>
<dbReference type="InterPro" id="IPR046849">
    <property type="entry name" value="E2_motif"/>
</dbReference>
<evidence type="ECO:0000313" key="1">
    <source>
        <dbReference type="EMBL" id="PRQ19683.1"/>
    </source>
</evidence>
<dbReference type="AlphaFoldDB" id="A0A2P6PCM5"/>
<dbReference type="STRING" id="74649.A0A2P6PCM5"/>
<dbReference type="EMBL" id="PDCK01000045">
    <property type="protein sequence ID" value="PRQ19683.1"/>
    <property type="molecule type" value="Genomic_DNA"/>
</dbReference>
<accession>A0A2P6PCM5</accession>
<reference evidence="1 2" key="1">
    <citation type="journal article" date="2018" name="Nat. Genet.">
        <title>The Rosa genome provides new insights in the design of modern roses.</title>
        <authorList>
            <person name="Bendahmane M."/>
        </authorList>
    </citation>
    <scope>NUCLEOTIDE SEQUENCE [LARGE SCALE GENOMIC DNA]</scope>
    <source>
        <strain evidence="2">cv. Old Blush</strain>
    </source>
</reference>
<name>A0A2P6PCM5_ROSCH</name>
<keyword evidence="2" id="KW-1185">Reference proteome</keyword>
<protein>
    <submittedName>
        <fullName evidence="1">Putative DYW domain-containing protein</fullName>
    </submittedName>
</protein>
<evidence type="ECO:0000313" key="2">
    <source>
        <dbReference type="Proteomes" id="UP000238479"/>
    </source>
</evidence>
<comment type="caution">
    <text evidence="1">The sequence shown here is derived from an EMBL/GenBank/DDBJ whole genome shotgun (WGS) entry which is preliminary data.</text>
</comment>
<sequence length="66" mass="7697">MEVSEVRRTMRQPNIKKAPGCSWTELKDDVHAFINGDWVHPKTNFIYAELDSLTARLREHGYVPQL</sequence>